<dbReference type="EMBL" id="SRXW01000009">
    <property type="protein sequence ID" value="TGY87097.1"/>
    <property type="molecule type" value="Genomic_DNA"/>
</dbReference>
<dbReference type="RefSeq" id="WP_135997621.1">
    <property type="nucleotide sequence ID" value="NZ_CP071057.1"/>
</dbReference>
<gene>
    <name evidence="1" type="ORF">E5163_16545</name>
</gene>
<sequence length="141" mass="16178">MKFTKPALSIADQIALIERRGMAVPDRARAEHYLRHISYYRLRAYWLPFETAAEADGDHAFRNGASFDDAVALYVFDRQLRLHVMDAVERIEVSLRGAWAHHLATKYGPHGYIDGTLYGRQDHYAKALASLINEIVPRQRP</sequence>
<proteinExistence type="predicted"/>
<evidence type="ECO:0000313" key="2">
    <source>
        <dbReference type="Proteomes" id="UP000308054"/>
    </source>
</evidence>
<evidence type="ECO:0008006" key="3">
    <source>
        <dbReference type="Google" id="ProtNLM"/>
    </source>
</evidence>
<name>A0A4S2GVH1_9PROT</name>
<comment type="caution">
    <text evidence="1">The sequence shown here is derived from an EMBL/GenBank/DDBJ whole genome shotgun (WGS) entry which is preliminary data.</text>
</comment>
<keyword evidence="2" id="KW-1185">Reference proteome</keyword>
<dbReference type="AlphaFoldDB" id="A0A4S2GVH1"/>
<evidence type="ECO:0000313" key="1">
    <source>
        <dbReference type="EMBL" id="TGY87097.1"/>
    </source>
</evidence>
<dbReference type="Pfam" id="PF07751">
    <property type="entry name" value="Abi_2"/>
    <property type="match status" value="1"/>
</dbReference>
<reference evidence="1 2" key="1">
    <citation type="journal article" date="2017" name="Int. J. Syst. Evol. Microbiol.">
        <title>Marinicauda algicola sp. nov., isolated from a marine red alga Rhodosorus marinus.</title>
        <authorList>
            <person name="Jeong S.E."/>
            <person name="Jeon S.H."/>
            <person name="Chun B.H."/>
            <person name="Kim D.W."/>
            <person name="Jeon C.O."/>
        </authorList>
    </citation>
    <scope>NUCLEOTIDE SEQUENCE [LARGE SCALE GENOMIC DNA]</scope>
    <source>
        <strain evidence="1 2">JCM 31718</strain>
    </source>
</reference>
<dbReference type="OrthoDB" id="5363652at2"/>
<dbReference type="InterPro" id="IPR011664">
    <property type="entry name" value="Abi_system_AbiD/AbiF-like"/>
</dbReference>
<dbReference type="Proteomes" id="UP000308054">
    <property type="component" value="Unassembled WGS sequence"/>
</dbReference>
<organism evidence="1 2">
    <name type="scientific">Marinicauda algicola</name>
    <dbReference type="NCBI Taxonomy" id="2029849"/>
    <lineage>
        <taxon>Bacteria</taxon>
        <taxon>Pseudomonadati</taxon>
        <taxon>Pseudomonadota</taxon>
        <taxon>Alphaproteobacteria</taxon>
        <taxon>Maricaulales</taxon>
        <taxon>Maricaulaceae</taxon>
        <taxon>Marinicauda</taxon>
    </lineage>
</organism>
<accession>A0A4S2GVH1</accession>
<protein>
    <recommendedName>
        <fullName evidence="3">Abi family protein</fullName>
    </recommendedName>
</protein>